<dbReference type="Gene3D" id="1.10.287.130">
    <property type="match status" value="1"/>
</dbReference>
<evidence type="ECO:0000256" key="3">
    <source>
        <dbReference type="ARBA" id="ARBA00022553"/>
    </source>
</evidence>
<feature type="domain" description="Response regulatory" evidence="7">
    <location>
        <begin position="537"/>
        <end position="648"/>
    </location>
</feature>
<evidence type="ECO:0000256" key="5">
    <source>
        <dbReference type="SAM" id="Phobius"/>
    </source>
</evidence>
<gene>
    <name evidence="8" type="ORF">LHA26_12225</name>
</gene>
<dbReference type="InterPro" id="IPR036890">
    <property type="entry name" value="HATPase_C_sf"/>
</dbReference>
<dbReference type="EMBL" id="CP084930">
    <property type="protein sequence ID" value="USI72068.1"/>
    <property type="molecule type" value="Genomic_DNA"/>
</dbReference>
<dbReference type="InterPro" id="IPR005467">
    <property type="entry name" value="His_kinase_dom"/>
</dbReference>
<dbReference type="Gene3D" id="3.40.50.2300">
    <property type="match status" value="1"/>
</dbReference>
<keyword evidence="5" id="KW-0472">Membrane</keyword>
<dbReference type="PRINTS" id="PR00344">
    <property type="entry name" value="BCTRLSENSOR"/>
</dbReference>
<dbReference type="CDD" id="cd00082">
    <property type="entry name" value="HisKA"/>
    <property type="match status" value="1"/>
</dbReference>
<dbReference type="PANTHER" id="PTHR43065:SF42">
    <property type="entry name" value="TWO-COMPONENT SENSOR PPRA"/>
    <property type="match status" value="1"/>
</dbReference>
<dbReference type="InterPro" id="IPR011006">
    <property type="entry name" value="CheY-like_superfamily"/>
</dbReference>
<protein>
    <recommendedName>
        <fullName evidence="2">histidine kinase</fullName>
        <ecNumber evidence="2">2.7.13.3</ecNumber>
    </recommendedName>
</protein>
<dbReference type="InterPro" id="IPR036097">
    <property type="entry name" value="HisK_dim/P_sf"/>
</dbReference>
<reference evidence="8" key="1">
    <citation type="journal article" date="2022" name="Toxins">
        <title>Genomic Analysis of Sphingopyxis sp. USTB-05 for Biodegrading Cyanobacterial Hepatotoxins.</title>
        <authorList>
            <person name="Liu C."/>
            <person name="Xu Q."/>
            <person name="Zhao Z."/>
            <person name="Zhang H."/>
            <person name="Liu X."/>
            <person name="Yin C."/>
            <person name="Liu Y."/>
            <person name="Yan H."/>
        </authorList>
    </citation>
    <scope>NUCLEOTIDE SEQUENCE</scope>
    <source>
        <strain evidence="8">NBD5</strain>
    </source>
</reference>
<dbReference type="SMART" id="SM00448">
    <property type="entry name" value="REC"/>
    <property type="match status" value="1"/>
</dbReference>
<dbReference type="PANTHER" id="PTHR43065">
    <property type="entry name" value="SENSOR HISTIDINE KINASE"/>
    <property type="match status" value="1"/>
</dbReference>
<dbReference type="PROSITE" id="PS50109">
    <property type="entry name" value="HIS_KIN"/>
    <property type="match status" value="1"/>
</dbReference>
<dbReference type="Pfam" id="PF02518">
    <property type="entry name" value="HATPase_c"/>
    <property type="match status" value="1"/>
</dbReference>
<dbReference type="InterPro" id="IPR003594">
    <property type="entry name" value="HATPase_dom"/>
</dbReference>
<accession>A0ABY4X5A7</accession>
<feature type="domain" description="Histidine kinase" evidence="6">
    <location>
        <begin position="296"/>
        <end position="514"/>
    </location>
</feature>
<keyword evidence="5" id="KW-1133">Transmembrane helix</keyword>
<dbReference type="SUPFAM" id="SSF55874">
    <property type="entry name" value="ATPase domain of HSP90 chaperone/DNA topoisomerase II/histidine kinase"/>
    <property type="match status" value="1"/>
</dbReference>
<dbReference type="Pfam" id="PF00512">
    <property type="entry name" value="HisKA"/>
    <property type="match status" value="1"/>
</dbReference>
<dbReference type="RefSeq" id="WP_252165877.1">
    <property type="nucleotide sequence ID" value="NZ_CP084930.1"/>
</dbReference>
<dbReference type="Proteomes" id="UP001056937">
    <property type="component" value="Chromosome 1"/>
</dbReference>
<dbReference type="EC" id="2.7.13.3" evidence="2"/>
<dbReference type="SMART" id="SM00388">
    <property type="entry name" value="HisKA"/>
    <property type="match status" value="1"/>
</dbReference>
<keyword evidence="9" id="KW-1185">Reference proteome</keyword>
<evidence type="ECO:0000259" key="6">
    <source>
        <dbReference type="PROSITE" id="PS50109"/>
    </source>
</evidence>
<dbReference type="PROSITE" id="PS50110">
    <property type="entry name" value="RESPONSE_REGULATORY"/>
    <property type="match status" value="1"/>
</dbReference>
<dbReference type="SMART" id="SM00387">
    <property type="entry name" value="HATPase_c"/>
    <property type="match status" value="1"/>
</dbReference>
<dbReference type="Pfam" id="PF00072">
    <property type="entry name" value="Response_reg"/>
    <property type="match status" value="1"/>
</dbReference>
<evidence type="ECO:0000259" key="7">
    <source>
        <dbReference type="PROSITE" id="PS50110"/>
    </source>
</evidence>
<evidence type="ECO:0000313" key="9">
    <source>
        <dbReference type="Proteomes" id="UP001056937"/>
    </source>
</evidence>
<dbReference type="SUPFAM" id="SSF52172">
    <property type="entry name" value="CheY-like"/>
    <property type="match status" value="1"/>
</dbReference>
<dbReference type="CDD" id="cd00156">
    <property type="entry name" value="REC"/>
    <property type="match status" value="1"/>
</dbReference>
<dbReference type="SUPFAM" id="SSF47384">
    <property type="entry name" value="Homodimeric domain of signal transducing histidine kinase"/>
    <property type="match status" value="1"/>
</dbReference>
<comment type="catalytic activity">
    <reaction evidence="1">
        <text>ATP + protein L-histidine = ADP + protein N-phospho-L-histidine.</text>
        <dbReference type="EC" id="2.7.13.3"/>
    </reaction>
</comment>
<keyword evidence="5" id="KW-0812">Transmembrane</keyword>
<proteinExistence type="predicted"/>
<dbReference type="InterPro" id="IPR003661">
    <property type="entry name" value="HisK_dim/P_dom"/>
</dbReference>
<evidence type="ECO:0000256" key="2">
    <source>
        <dbReference type="ARBA" id="ARBA00012438"/>
    </source>
</evidence>
<name>A0ABY4X5A7_9SPHN</name>
<dbReference type="Gene3D" id="3.30.565.10">
    <property type="entry name" value="Histidine kinase-like ATPase, C-terminal domain"/>
    <property type="match status" value="1"/>
</dbReference>
<dbReference type="InterPro" id="IPR004358">
    <property type="entry name" value="Sig_transdc_His_kin-like_C"/>
</dbReference>
<keyword evidence="3 4" id="KW-0597">Phosphoprotein</keyword>
<organism evidence="8 9">
    <name type="scientific">Sphingomonas morindae</name>
    <dbReference type="NCBI Taxonomy" id="1541170"/>
    <lineage>
        <taxon>Bacteria</taxon>
        <taxon>Pseudomonadati</taxon>
        <taxon>Pseudomonadota</taxon>
        <taxon>Alphaproteobacteria</taxon>
        <taxon>Sphingomonadales</taxon>
        <taxon>Sphingomonadaceae</taxon>
        <taxon>Sphingomonas</taxon>
    </lineage>
</organism>
<evidence type="ECO:0000313" key="8">
    <source>
        <dbReference type="EMBL" id="USI72068.1"/>
    </source>
</evidence>
<sequence length="649" mass="68903">MRRSLTLLATSGLLPIVALGAIFGVITLRDQRVAVEERAQTDARFAAALVESRLDDTMHAVQMIAQSPALDGALDAARFRVVAGRIVAHQPTWRTISIATPEGMRLVDMPLPLGGRQGGPVEEPESLRRAVATGRPTIGIAALRVQGPAFAVRAPVIREGRIRYVVSAVIASGEMARLLRFQPLPDGWRAALIDQAGHEVASAGSPPAADRGPRPIETWVRVPSSGWSVRISTPAQLLSRPIRNAVLLLVLATLACALLFVVLARLLVGEMRLYQHQEAAALQSQRMEALGRLTGGVAHDFNNLLTPIMGGLDLLRRRVIDDPKALHYVDSALASAERAKTLLGRLLAFSRRQTLSPEPVDLAALIRGLSDLIARSLTPSIALDIQVRDWLPPVLVDPAQLELAIVNLAINARDAMPAGGAIRITAEPAGEEDIAGLPPGDYLRVTVSDTGTGMDEATLKQAIDPFFTTKPVEKGTGLGLSMVHGFAAQSGGALRLVSAPGQGTAASIVLPRSAAAAVATTPRAGAPAEPPRLPPGRILLVDDDPRVRRATAEILSEHNQQVVEVASVDEAMAALAGGARFDAVITDFVMPGRSGADLIQAARGLHPDLPVLLVTGYVSALDELPEDVIHIAKPFRGHELMDALARVRR</sequence>
<dbReference type="InterPro" id="IPR001789">
    <property type="entry name" value="Sig_transdc_resp-reg_receiver"/>
</dbReference>
<evidence type="ECO:0000256" key="1">
    <source>
        <dbReference type="ARBA" id="ARBA00000085"/>
    </source>
</evidence>
<evidence type="ECO:0000256" key="4">
    <source>
        <dbReference type="PROSITE-ProRule" id="PRU00169"/>
    </source>
</evidence>
<feature type="modified residue" description="4-aspartylphosphate" evidence="4">
    <location>
        <position position="587"/>
    </location>
</feature>
<feature type="transmembrane region" description="Helical" evidence="5">
    <location>
        <begin position="245"/>
        <end position="268"/>
    </location>
</feature>